<evidence type="ECO:0000259" key="18">
    <source>
        <dbReference type="PROSITE" id="PS50280"/>
    </source>
</evidence>
<feature type="compositionally biased region" description="Basic and acidic residues" evidence="15">
    <location>
        <begin position="5530"/>
        <end position="5543"/>
    </location>
</feature>
<evidence type="ECO:0000256" key="1">
    <source>
        <dbReference type="ARBA" id="ARBA00004123"/>
    </source>
</evidence>
<dbReference type="GO" id="GO:0048188">
    <property type="term" value="C:Set1C/COMPASS complex"/>
    <property type="evidence" value="ECO:0007669"/>
    <property type="project" value="TreeGrafter"/>
</dbReference>
<feature type="compositionally biased region" description="Low complexity" evidence="15">
    <location>
        <begin position="5623"/>
        <end position="5647"/>
    </location>
</feature>
<dbReference type="InterPro" id="IPR046341">
    <property type="entry name" value="SET_dom_sf"/>
</dbReference>
<feature type="compositionally biased region" description="Acidic residues" evidence="15">
    <location>
        <begin position="3433"/>
        <end position="3448"/>
    </location>
</feature>
<feature type="region of interest" description="Disordered" evidence="15">
    <location>
        <begin position="7019"/>
        <end position="7071"/>
    </location>
</feature>
<feature type="compositionally biased region" description="Basic and acidic residues" evidence="15">
    <location>
        <begin position="867"/>
        <end position="900"/>
    </location>
</feature>
<keyword evidence="3 19" id="KW-0489">Methyltransferase</keyword>
<feature type="region of interest" description="Disordered" evidence="15">
    <location>
        <begin position="5420"/>
        <end position="5449"/>
    </location>
</feature>
<evidence type="ECO:0000313" key="19">
    <source>
        <dbReference type="EMBL" id="KYK69299.1"/>
    </source>
</evidence>
<feature type="region of interest" description="Disordered" evidence="15">
    <location>
        <begin position="5254"/>
        <end position="5288"/>
    </location>
</feature>
<dbReference type="SUPFAM" id="SSF47370">
    <property type="entry name" value="Bromodomain"/>
    <property type="match status" value="1"/>
</dbReference>
<evidence type="ECO:0000256" key="11">
    <source>
        <dbReference type="ARBA" id="ARBA00023242"/>
    </source>
</evidence>
<feature type="region of interest" description="Disordered" evidence="15">
    <location>
        <begin position="4492"/>
        <end position="4669"/>
    </location>
</feature>
<keyword evidence="6" id="KW-0479">Metal-binding</keyword>
<dbReference type="Pfam" id="PF00439">
    <property type="entry name" value="Bromodomain"/>
    <property type="match status" value="1"/>
</dbReference>
<name>A0A151HIX7_TOXGO</name>
<feature type="compositionally biased region" description="Polar residues" evidence="15">
    <location>
        <begin position="4930"/>
        <end position="4939"/>
    </location>
</feature>
<feature type="compositionally biased region" description="Low complexity" evidence="15">
    <location>
        <begin position="3916"/>
        <end position="3926"/>
    </location>
</feature>
<feature type="compositionally biased region" description="Basic and acidic residues" evidence="15">
    <location>
        <begin position="643"/>
        <end position="677"/>
    </location>
</feature>
<keyword evidence="5" id="KW-0949">S-adenosyl-L-methionine</keyword>
<dbReference type="InterPro" id="IPR011011">
    <property type="entry name" value="Znf_FYVE_PHD"/>
</dbReference>
<feature type="compositionally biased region" description="Basic and acidic residues" evidence="15">
    <location>
        <begin position="3130"/>
        <end position="3146"/>
    </location>
</feature>
<feature type="compositionally biased region" description="Low complexity" evidence="15">
    <location>
        <begin position="4974"/>
        <end position="4989"/>
    </location>
</feature>
<keyword evidence="7 14" id="KW-0863">Zinc-finger</keyword>
<feature type="region of interest" description="Disordered" evidence="15">
    <location>
        <begin position="5508"/>
        <end position="5557"/>
    </location>
</feature>
<feature type="compositionally biased region" description="Basic and acidic residues" evidence="15">
    <location>
        <begin position="6337"/>
        <end position="6350"/>
    </location>
</feature>
<feature type="domain" description="SET" evidence="18">
    <location>
        <begin position="7371"/>
        <end position="7467"/>
    </location>
</feature>
<feature type="compositionally biased region" description="Polar residues" evidence="15">
    <location>
        <begin position="5969"/>
        <end position="5978"/>
    </location>
</feature>
<feature type="region of interest" description="Disordered" evidence="15">
    <location>
        <begin position="2399"/>
        <end position="2447"/>
    </location>
</feature>
<feature type="compositionally biased region" description="Acidic residues" evidence="15">
    <location>
        <begin position="2825"/>
        <end position="2834"/>
    </location>
</feature>
<feature type="region of interest" description="Disordered" evidence="15">
    <location>
        <begin position="4167"/>
        <end position="4214"/>
    </location>
</feature>
<feature type="compositionally biased region" description="Polar residues" evidence="15">
    <location>
        <begin position="3524"/>
        <end position="3534"/>
    </location>
</feature>
<dbReference type="InterPro" id="IPR044570">
    <property type="entry name" value="Set1-like"/>
</dbReference>
<feature type="compositionally biased region" description="Polar residues" evidence="15">
    <location>
        <begin position="175"/>
        <end position="187"/>
    </location>
</feature>
<evidence type="ECO:0000259" key="16">
    <source>
        <dbReference type="PROSITE" id="PS50014"/>
    </source>
</evidence>
<feature type="region of interest" description="Disordered" evidence="15">
    <location>
        <begin position="2278"/>
        <end position="2301"/>
    </location>
</feature>
<feature type="region of interest" description="Disordered" evidence="15">
    <location>
        <begin position="4853"/>
        <end position="4872"/>
    </location>
</feature>
<feature type="compositionally biased region" description="Basic and acidic residues" evidence="15">
    <location>
        <begin position="818"/>
        <end position="832"/>
    </location>
</feature>
<feature type="region of interest" description="Disordered" evidence="15">
    <location>
        <begin position="6907"/>
        <end position="6934"/>
    </location>
</feature>
<feature type="compositionally biased region" description="Basic and acidic residues" evidence="15">
    <location>
        <begin position="4321"/>
        <end position="4344"/>
    </location>
</feature>
<feature type="compositionally biased region" description="Basic and acidic residues" evidence="15">
    <location>
        <begin position="1216"/>
        <end position="1277"/>
    </location>
</feature>
<feature type="compositionally biased region" description="Low complexity" evidence="15">
    <location>
        <begin position="706"/>
        <end position="719"/>
    </location>
</feature>
<dbReference type="SMART" id="SM00249">
    <property type="entry name" value="PHD"/>
    <property type="match status" value="4"/>
</dbReference>
<feature type="compositionally biased region" description="Low complexity" evidence="15">
    <location>
        <begin position="5048"/>
        <end position="5061"/>
    </location>
</feature>
<feature type="region of interest" description="Disordered" evidence="15">
    <location>
        <begin position="4914"/>
        <end position="5063"/>
    </location>
</feature>
<evidence type="ECO:0000256" key="2">
    <source>
        <dbReference type="ARBA" id="ARBA00012182"/>
    </source>
</evidence>
<feature type="compositionally biased region" description="Basic and acidic residues" evidence="15">
    <location>
        <begin position="960"/>
        <end position="976"/>
    </location>
</feature>
<keyword evidence="8" id="KW-0862">Zinc</keyword>
<evidence type="ECO:0000256" key="10">
    <source>
        <dbReference type="ARBA" id="ARBA00023117"/>
    </source>
</evidence>
<feature type="compositionally biased region" description="Basic and acidic residues" evidence="15">
    <location>
        <begin position="5833"/>
        <end position="5847"/>
    </location>
</feature>
<dbReference type="InterPro" id="IPR001841">
    <property type="entry name" value="Znf_RING"/>
</dbReference>
<feature type="compositionally biased region" description="Basic and acidic residues" evidence="15">
    <location>
        <begin position="433"/>
        <end position="458"/>
    </location>
</feature>
<dbReference type="PANTHER" id="PTHR45814">
    <property type="entry name" value="HISTONE-LYSINE N-METHYLTRANSFERASE SETD1"/>
    <property type="match status" value="1"/>
</dbReference>
<feature type="region of interest" description="Disordered" evidence="15">
    <location>
        <begin position="2037"/>
        <end position="2198"/>
    </location>
</feature>
<feature type="region of interest" description="Disordered" evidence="15">
    <location>
        <begin position="2499"/>
        <end position="2578"/>
    </location>
</feature>
<feature type="region of interest" description="Disordered" evidence="15">
    <location>
        <begin position="6760"/>
        <end position="6790"/>
    </location>
</feature>
<feature type="compositionally biased region" description="Basic and acidic residues" evidence="15">
    <location>
        <begin position="1510"/>
        <end position="1527"/>
    </location>
</feature>
<feature type="compositionally biased region" description="Basic and acidic residues" evidence="15">
    <location>
        <begin position="1"/>
        <end position="12"/>
    </location>
</feature>
<feature type="compositionally biased region" description="Basic and acidic residues" evidence="15">
    <location>
        <begin position="2462"/>
        <end position="2485"/>
    </location>
</feature>
<evidence type="ECO:0000313" key="20">
    <source>
        <dbReference type="Proteomes" id="UP000075225"/>
    </source>
</evidence>
<feature type="region of interest" description="Disordered" evidence="15">
    <location>
        <begin position="1"/>
        <end position="49"/>
    </location>
</feature>
<dbReference type="PROSITE" id="PS50014">
    <property type="entry name" value="BROMODOMAIN_2"/>
    <property type="match status" value="1"/>
</dbReference>
<dbReference type="PROSITE" id="PS50280">
    <property type="entry name" value="SET"/>
    <property type="match status" value="1"/>
</dbReference>
<feature type="compositionally biased region" description="Basic and acidic residues" evidence="15">
    <location>
        <begin position="5433"/>
        <end position="5446"/>
    </location>
</feature>
<keyword evidence="11" id="KW-0539">Nucleus</keyword>
<feature type="compositionally biased region" description="Low complexity" evidence="15">
    <location>
        <begin position="4628"/>
        <end position="4669"/>
    </location>
</feature>
<feature type="region of interest" description="Disordered" evidence="15">
    <location>
        <begin position="1857"/>
        <end position="1916"/>
    </location>
</feature>
<evidence type="ECO:0000256" key="4">
    <source>
        <dbReference type="ARBA" id="ARBA00022679"/>
    </source>
</evidence>
<sequence length="7467" mass="794162">MGGDNGRRREDPWIPPPPPEPQPPPPCLPASEPVPGIPLHSPQSLSSFVCSRGQRQIASACETGYQPSGYQPSDPSSHSRQLHSRLGIHSSNSLYTDSQGTLPFSEAFTGSGSGHFSGLSVCAEPSRQLPSGPSPASWKENGVVTPSGSAAVAPLQVERVPAPPASRLRSRWDQRPSQTSGRAQGSNENRERPGEACAASPVQPASPPPPLPHSQGGGDGERGRRGRYSEETGERGDTKHRGDTKDKGDTGDTRDRRDPQDRGDRRFDEGGSCVSRPQSRSEREESGEKRSWHFPRGGRRSSSVDRDHGGRGETREDPRCRWFLGRQRASARENEAGIRWRPEREERGNASPGRSRCGPTNKEDRPGTKRGSLESRSFLEASHSSDARHAVDRPVSREGDESRRRSSTWAPSPAASLRRNRGLSRSVSPSEPRGWRGGEEKRRQEERGYVERSRRGSRESATGAEGKDDAFSPRSCASGNMFPDRQGRPRGWDEPRRPHNRGDRHWGAEAPGEEDESEGGRQARTHSRQGVERERQRHSVSGRPPVCSPLHRRLRSLSPTSAHGHSPPRFCDTRERLPQADVCGTRESPSRGFTRFGDTAPAWSEPEAGAGHSPDMDANAGASKSARASSSLGRRGPRSVSPRRGESGVKPDRRSSRGDSQGRADGQRERETWRNEGESASAQHSLPETRRIGGVRMRRTQLDLLPSRASRRSSSSSPEARPKRALPRERDRGHGTSGRNMAAPLGSSLTSRRRSSEDRYACGGARSLRGRADRRDSGKSSDSEARSSSENSRVRGEGRDTRETGVCSDVSKGSASPSRDKRRELSPQHDEVTSDDVAPSPMTSLSRDSPSLMISDPPSPISPPAAKESRGLLRAESRSPSDSRSPSWRDRESGWFRERIVTSTADSAVPGGQEEGSISRSPASLLLPSQPGVGDQDLPCASPFPRLAVSSFASSDLAHVVRERPREATDEKHHEPFPASLASPPSRLGASTAPLLSAPLQSQLQSPSLAVSKAGVSSASSLREKLAGGVKLASPDAVFSLAGLSPCLDDIFDYDEEYERFGFFPTIRTFARPERRRRTQRTASPGPAQAAEGRRDESAQKRADGEGVDEECGKTERPEEADGSDSRKVRSEAKERVLASPLDSSKERSADAQADGKAEKEKKEKRDKKEKKEKKKSSERALLGQPLHGEARAEAEKTLTKLERKLLKKQQKKERRRLEKLERKKGKDVGETKDETLNVTSDERDTERVHGVGEAVHKRGPDRDGGKAKEEETDTGKATEQAEAVDGLTRDVEAEMSPAGATPLPEQATAADKADEEAGEEPRDPETEKEKKERKCGGETQMPRDDEKALVATETEMKVEAMKPPGERTDKEILPKRTSEADRCATKKSRDARRGQDGEDATASDEKEQDSGAAKVVQRSSGKKDDSGSAGAASAKASPCASSSRNKDTLPRELLSLLLDDYVCSASRRRRPADPQGPSSPSPKTVRSGGAAKRTGGASSKAAPPSCLEPLKREGGDRTEEGPRRGEAGGGSSDARHTLSEKAQDVETEKGERGIKRITPKLAGPGKDEKKQKAPPLGSATAAEKTNLASEQLVRGRASDQVKSEEEEACDLSSFDAFLVGSRTPEVGGSALDLLVEPPPEWEIARRKTLKWDEEEESVLAAALDERRPVPVHGPLTAGGKGENEAPERATHDGGGDAETGKAEGQGEGEETGGGMETNSESKRDGRTEDDENVFGGRTKAEQLEVGAEDETKNDEDDEDGRLVPEKSIRKRKRRSSLDDPEIEEKITPNDPLYACLIEGSAIRLTRRMIKQLHDEEPTVSAGVSRSSPSGSAGASPRALEAGDSKALLMGAAATSARAGSVQAKKRGEKGPKVLSPVERPPREEGENDAGKDRPGDGSSSPPSTPGRPASPFSPALSGAAALNSLGRKVEVRDDAQGFSYVGCRVRVVRSWRDEKQRSTWEWGEGVIKFFLPKFRMFFIHFLLNAGGTDAATPFDAPPLDLRNEELPFSPEAQHRGWFSSAHDIIRLASSRRVWERPEKREKREKRERRTGAEKARDLCDRRRKTTETSDAAEPPEGSESADEAETEKRASREQSDETVAVEGSPGDAAAGGEREATDERRRRREAAREDLEALEREANGNTEGSGENEKKREANESVGTCGEILQGDANRPSEPRTHNQESLCASSSSSSSSSSSLPLCRTCCKPIAVIRTGDLTDDTSWQLAVRSLSPQTLDSCLPPEASCGDSTLFPASSSALSKDAPLPTNALSAAANSISTDEAKEIEASGSADGYSPPKEADRPMQQVKQVHWGLRCIRCERVFHASCITAPHQRKITVGMDQEALCEESARHRRLVARREAAIKAYAKKQAKRREEASGPATGAEPYEENAETLLCGRRDAEGEASTLKKESENRAQPTEGEVTAACREKTTKGVTGSETGAASGGRVKAETAAVSVASCSEVPVKKGEKTKTGETSEEEWTHKEACVDGASATLQLDWTEEPQGERQRSTSPSSTSLSRQEEAAEPSKALQTAGANASDEAALRISTIAEETMDSPERLANGVVSQTTGKTFQEKEASASVPRREICGASAAAENCSAFAECAAAPSTSVSSASASGSVAASQIALVFVPPIQPLAAASSSPTSSRRKREEGEGCGRRSWEDWVCADCATCRFCCEPLSLPPLGPEACGQLGAQANQSTVNCHTCNMYAHGVCCYPPVPELHPIATFRCDACTRCQSCGYVDLYWPEYANWDIKFQRCSMCHHAIEAGQFCPVCMRVWGFDGLDDLMLLDATTFGDSPESRRSELGVAPHQAPDTVRRKKRRQGEDADAETDAGDNGDCPGSEAEAPTGDTGSRERGDQQARPNEQRQALVEWVLCDGCRLWVHAKCDGLSEAHMERLACRDVLYRCPVCRGASRARKYKRLLDQLVAFDKTAEFTLPAAASFTLYWRVVTRPMDLTTMRQKLQRGEYRRDEEVIADLWQIFHNARMVNMPNTRTYRSAVAMERKAHELLVGILQLSPGKVARRRADLKMGRSALKGGDDRGGRNASLLDLLGDSEDLVEEGPWLRPGSTEDDEETASEKGRETVEFGSEAQDARPAGSRADSTKGVGAAVAARLQAPRRGSFAGPGGTRGIRETSPESRLGRRDADQNASEGRGAEAWARGNEADRGVSGSVDLHHRTAGCAVSKELQKQSLHVHRLPKLENLPVPPSKPLDTLEDLFMLPSGNVPLLSSPSTVFPVSFACGFPLAPSASLVVPEFPPTFQLAFSPNKPLPAELPCGPHPVLGAGLLALGAPGLGEGSYLFELPSREAFSAPRKTEKPRKKKDAADDERRTKKARDSIVASLVSSPPPGAGSSGQGLSSTGGSASGLGGDNRKKRGRKSGRPVGEKTGAASSPLPTGPDAGGDRTGEEEEAKGISVPEGFREPSRSPEREELPGSDEENENEDGEEQKEDAHACAEAQDGVRAPGILPKWTHIMPAVESSQDFLQAIECIYGGAKRKRRREDSSENERKPKTTRAGRPELEAVSNLTGKNTTGKEQTEENQRERLQGETDRSETGVTEEGMSNCQTCGEDEAGASLASRRSSLSSCDDASLQEDPWTSLSLFEDCCALCGSAADPQSLYHCPSCGESFHGQCIGVAPSLSSSRGVQCPRCAVCVVCDGRAPCMHLEDVRNRRTAPDSAGKVVTASSGAAGGLPAFSVAQGLEPQSKECRDLPASSTLSPKAEALRQQFHVYRCGGCGVCAHSDCVWQSGVEIPRVSSLAPSAIASGSLGLPTNIDALLLKNGNLRPQFRPQIPHPWSAATSLSSALPSFQSSGPSPVSVGASLVGASPSLRATGSARPEGSGGAAVFAGGARPASSPHATLPHASLPARVDQEKLGAVAASQAHEALGAEYPVQNRRAGKSLEGAGVRHAQASSSHFSLSSELSAATGSTPGGRRPAGTWLPARTQQPDLRTASDAVRPALLSQLSHFMRCLKLLVRRLGWRPTAIAPLLGSTPETLHRMLLQLKLSPSSFGEEGQNVLQWCFFKAVEAKQRLPGFEGVRLPLPSDFQSPPPTLADILPQLAALRQSGAFSGSSHSSAASASASSSLASSVSSAPVASAGGAATASAFTHSSSVPAVSASPSSVASAAPGGVQPHLSPPLTTHAVASSLGSLSSLPLQSSALNLRPGALTHRPQSGAGASSGVAGPRGDTTASHHLTASLPPPSASPSAAAAASAGLESTTSDLRGLVTAEQLLLGHRLLHSSLASSLASAGTPVSSEQAALLLQHLRESYREKQRAAPQQVKGLASAASPREAAAPAPQATLESAGSSACLSFSSSDGAYRGRGEGQSRRPAETPCRQEDSRGRPASVAIRESRERSPRGSYSDQKISQPKAGRPSSLRGAGQEEAPERGSRLEDACREAGAGRRQQGSDSSGTAGVGSEREGPEASVSEGRNSADKRMSPGGEAVGNTKLEGDREPAAVECTNRFDTSSSSVYPEAEVLSQLLSNCFPDSISSSLAFPDDPEDLGCEDGTKDEEQRRRRREIRQEQLHQAAFWGLPDASPCSHDSQTDEDPGADDLHARHTRRGDGKSTRHHFLAPQDAHRGERHPVRDSSLAPSVSADVEEGRRTTRRLIREDCMHRSAPPPTPATSNPTAASSAVPSPESATPAAAARPAAERPASAPPQADESSAALRALSSSLLSSVTAGDVHNLLFSSSGLALMTPEQQRAVLRALQRHLGANASRVAQVSGSLGASAHLQAPQAAHSLAPAAPRFNAAPAGGDCRPGGRGESGKPPDVAGLQTPQPESERLRRAALQGTHMGTSSAEQGQVGTDPTSPVALLQALQQLRTAAFQSSSPSAPLQERIQALLQLQQNMQGGQEGSPSAVLQSSLFPRPASPIPSASASLGLATTGGEGGPTLPGFAFCGALTQSKKRQRSAAVESNKGAGGSEPGTSLSSMHATSAELPAPGGLPAFGSCAPRLSPTTAKAPGSRGEQQAGGATTSAATSAGQRESGSRRGPPGSPRHTAGGPGASAPHAGPVHASTMMPNSAFLSSNCVPSVQMKPGNPGGAVPSSAPGPSPSSLRPHVRAALVHQFPSLTSLSHPPGSEPQQRLQAGSEGEPDGLSPEVRGLPRELLATLGPKPAGNVTQPLPLRPTPPASHPGCHPSPTALSSGLSRARPNPAGSLGVSASPAQDAASLFVQQAKAGAMALMPGAGRAVIADLSGVGTKGGTHPRPAPVSASATHAPPPLKLQRISQVPYLPSQQAVLTASSPFALPAGTRQGGRPSEQTLGGLGASAPEPGRPGQRHAGAVSVRGVYPTALFLSGSSPEGANSLGSSLGEECLVQERLGRARSRTGGLNRDTGFPDAAREFHLSLTEPYRRGPEVGVYAPLTSSPHAASPVASVPPLGAGPEATLGGGWNLLGRQGPAWHTDWAYPGTYVGKAPPDASVGGEKGGEEERGRDRDATQAEGLPPLLFCGDCWRRETCKRRGERRHGVRDPEDQLGILQRTAFLPQQLLLLPASGSSYEAERTGGRAAAQGDVESHPAAAEAGKRTSDRETKALETHGGTGPCLRSRPEERDPDVVVKCGFCGRLEGLATVGASSESSSVPGPVLASLRAAARCAAGAFCLADDSNSPVSLEETAAAADDPASASEPSSSSSCSASCESVGGDRSVGKKEALGVTPCRQRDETSEGREEGTQVEKTGRKRPLLLLNGLQGVCAKCGPTNSCEGEGMSPRTELGTCALGKRESAGNGKGGADRERKKREGSRQDKENGAEERNDLSPFYLISLFQILRTVLTAILDVRPRVDRAGAPLSPSDRERGGAAPPAEAVTIFAWMLVDAAVLPDEEKEEETAKDATKVPRDESGKGVSEAALVSSMELRNISRSVVSWLSEQPAWSREVQAVLGRFVQKCEPEQEVEKKDDSQKRLEALVTSVFKAFAAFVPAFPESLALSKNDGVSAPGSAAEGQATKRDAENRRVGGRLVMSGQPPQSTSVEANKQTSLASLPFFSSSFVGASCLPPSLGVNAVNAFLPPGGEEGRRRTVLEYGLRCNLWVLLELGLRKYFTQGSPLSFNPHMPSWPPVSPDAPSLLVRLVAQRLRLGDDLRPTTQPLSSSLASSLLTCELCGEKGDRLVRGRLLPFGHGLSLHSECIAWSVDPALLPSLANPRLALGVVSSAAGLQDAQEPRGAHARRSGEPLGDACVTHAAETVPVHALEAEKEDGEERALKRPKTTPIGVGAAASGGTHTPDVVETAGPCGPSPAVFRMPTSVEPFLELPVCLPPIEIPSEEVTEVVADAAVSRCVWCSKLGASVYCSAPECSVKLHLACAFAAATDPRAAACGTGEALEEGEPVGLQRGREGGEETRRRDREDFQVRLPREERELSETRNRAFPIHVVFSRRQIWCHACWKSFPCRPGVAQRWFDPLFVALEGLSGSVCFIVARQLSQSIRLRPPCVRLRDLPTAEQESSATVAAALLPFSGFFSLLPPPQTLPPTPPSFPTKPCHLFSFTPIYGNVESLLAPLLAFLVSSSSLLLPASSSPSSSLAAVWSQKVALYTKQKNLVAALAPFLLRSPSLLGALVASVDSRQVLRRLGKRTACLDLPERAGAKGLRRHLGRGQVEAPTHGDPQRPSDLANASTQDALVDACLSACLGSGWSDEEVFQLRQQTLPQGDFWLGGRPCAAVGTSTHMDALSQHRRDDVAGSSRAAQPLIDGRARQAWNSARERPEKVPERDAVSRADVGSDGVAGTEDAHEERHNGVEESFDALNVEAENDFKRAEPLAHSGGDAKEKAQAFGTSRQPGPAHSATAHDLSSSLFSDASLKRLSAALAASSPLTSTSASSLSSTLSPASPLSPASLPRFAVEEKRHHVIRHGALTVLNVGTPLSYDGGTCVFPIGFVSVRRFPLPPCLQTAERCWRRAAARPRVGSASSSSLQAEKKHPVERRSSEAQRRPTRGSYVCSISLRDGQPFFTIDILASSFGRRRMCACIFAWLPSSCRGEAHTERAILQPPDGEGEGAARAIVLDAKNGEKEMSELRISSGANNRELDATMGDSPLSTGTRRSQDAEVPVESQRHSSLERQVDKDTKRQDAEKDCAPVWGWRLAEGADLEETFARFLSLFHLRRPAYVEQALRGKGLETKATIPEGEENELRAAAKRKREAEPDERSHKKLGVSQETERNASEAGEAEAPAVREFSISGYTFFGINSPYVVERIKPKVFDVLAWRALSRLGDAHHNRLGVLIGNCHRMEQWERRWPKAAPPAQSRAGGRQREMAGEPQLGVPRDLLTHPLDEDTKAENLDELMVCSFNRINEKTGEPLAHADSSALLASGVAPSLSSSGFASASSSPALPLFPASSSRSVSVLSRAKAKRQFDQLPPSMQYRYLQSVGVDDRLSVRSSTIHGQGLFANVPLAEGEPVIEYVGDMVRNCVSDLREALYEKQGGGGDGACYMFRLDDNFVVDATRAGNVSRFINHSCEVGGKQLNISPI</sequence>
<feature type="compositionally biased region" description="Low complexity" evidence="15">
    <location>
        <begin position="618"/>
        <end position="642"/>
    </location>
</feature>
<dbReference type="CDD" id="cd04369">
    <property type="entry name" value="Bromodomain"/>
    <property type="match status" value="1"/>
</dbReference>
<feature type="region of interest" description="Disordered" evidence="15">
    <location>
        <begin position="7123"/>
        <end position="7168"/>
    </location>
</feature>
<feature type="compositionally biased region" description="Basic and acidic residues" evidence="15">
    <location>
        <begin position="219"/>
        <end position="269"/>
    </location>
</feature>
<evidence type="ECO:0000256" key="3">
    <source>
        <dbReference type="ARBA" id="ARBA00022603"/>
    </source>
</evidence>
<feature type="region of interest" description="Disordered" evidence="15">
    <location>
        <begin position="4751"/>
        <end position="4789"/>
    </location>
</feature>
<feature type="compositionally biased region" description="Basic and acidic residues" evidence="15">
    <location>
        <begin position="4603"/>
        <end position="4619"/>
    </location>
</feature>
<feature type="compositionally biased region" description="Basic and acidic residues" evidence="15">
    <location>
        <begin position="3419"/>
        <end position="3432"/>
    </location>
</feature>
<feature type="region of interest" description="Disordered" evidence="15">
    <location>
        <begin position="3916"/>
        <end position="3942"/>
    </location>
</feature>
<feature type="compositionally biased region" description="Basic and acidic residues" evidence="15">
    <location>
        <begin position="361"/>
        <end position="373"/>
    </location>
</feature>
<feature type="domain" description="Bromo" evidence="16">
    <location>
        <begin position="2945"/>
        <end position="2995"/>
    </location>
</feature>
<feature type="compositionally biased region" description="Basic and acidic residues" evidence="15">
    <location>
        <begin position="4580"/>
        <end position="4590"/>
    </location>
</feature>
<feature type="compositionally biased region" description="Basic and acidic residues" evidence="15">
    <location>
        <begin position="4510"/>
        <end position="4528"/>
    </location>
</feature>
<keyword evidence="10 13" id="KW-0103">Bromodomain</keyword>
<feature type="compositionally biased region" description="Basic and acidic residues" evidence="15">
    <location>
        <begin position="770"/>
        <end position="803"/>
    </location>
</feature>
<dbReference type="VEuPathDB" id="ToxoDB:TGPRC2_226810"/>
<evidence type="ECO:0000256" key="14">
    <source>
        <dbReference type="PROSITE-ProRule" id="PRU00175"/>
    </source>
</evidence>
<feature type="compositionally biased region" description="Basic residues" evidence="15">
    <location>
        <begin position="1165"/>
        <end position="1177"/>
    </location>
</feature>
<feature type="compositionally biased region" description="Basic and acidic residues" evidence="15">
    <location>
        <begin position="1534"/>
        <end position="1555"/>
    </location>
</feature>
<keyword evidence="4 19" id="KW-0808">Transferase</keyword>
<dbReference type="PANTHER" id="PTHR45814:SF2">
    <property type="entry name" value="HISTONE-LYSINE N-METHYLTRANSFERASE SETD1"/>
    <property type="match status" value="1"/>
</dbReference>
<feature type="compositionally biased region" description="Basic and acidic residues" evidence="15">
    <location>
        <begin position="485"/>
        <end position="507"/>
    </location>
</feature>
<feature type="region of interest" description="Disordered" evidence="15">
    <location>
        <begin position="3058"/>
        <end position="3164"/>
    </location>
</feature>
<feature type="region of interest" description="Disordered" evidence="15">
    <location>
        <begin position="5077"/>
        <end position="5168"/>
    </location>
</feature>
<evidence type="ECO:0000256" key="7">
    <source>
        <dbReference type="ARBA" id="ARBA00022771"/>
    </source>
</evidence>
<feature type="region of interest" description="Disordered" evidence="15">
    <location>
        <begin position="2462"/>
        <end position="2487"/>
    </location>
</feature>
<feature type="compositionally biased region" description="Basic and acidic residues" evidence="15">
    <location>
        <begin position="1092"/>
        <end position="1137"/>
    </location>
</feature>
<feature type="compositionally biased region" description="Basic and acidic residues" evidence="15">
    <location>
        <begin position="720"/>
        <end position="734"/>
    </location>
</feature>
<feature type="compositionally biased region" description="Low complexity" evidence="15">
    <location>
        <begin position="4118"/>
        <end position="4129"/>
    </location>
</feature>
<feature type="region of interest" description="Disordered" evidence="15">
    <location>
        <begin position="1467"/>
        <end position="1609"/>
    </location>
</feature>
<feature type="compositionally biased region" description="Basic and acidic residues" evidence="15">
    <location>
        <begin position="1880"/>
        <end position="1896"/>
    </location>
</feature>
<evidence type="ECO:0000256" key="9">
    <source>
        <dbReference type="ARBA" id="ARBA00022853"/>
    </source>
</evidence>
<feature type="compositionally biased region" description="Pro residues" evidence="15">
    <location>
        <begin position="13"/>
        <end position="28"/>
    </location>
</feature>
<feature type="region of interest" description="Disordered" evidence="15">
    <location>
        <begin position="2368"/>
        <end position="2387"/>
    </location>
</feature>
<feature type="compositionally biased region" description="Basic and acidic residues" evidence="15">
    <location>
        <begin position="2087"/>
        <end position="2096"/>
    </location>
</feature>
<feature type="compositionally biased region" description="Low complexity" evidence="15">
    <location>
        <begin position="1820"/>
        <end position="1839"/>
    </location>
</feature>
<feature type="compositionally biased region" description="Basic and acidic residues" evidence="15">
    <location>
        <begin position="5950"/>
        <end position="5959"/>
    </location>
</feature>
<feature type="region of interest" description="Disordered" evidence="15">
    <location>
        <begin position="3310"/>
        <end position="3462"/>
    </location>
</feature>
<feature type="compositionally biased region" description="Basic and acidic residues" evidence="15">
    <location>
        <begin position="3500"/>
        <end position="3520"/>
    </location>
</feature>
<feature type="compositionally biased region" description="Polar residues" evidence="15">
    <location>
        <begin position="65"/>
        <end position="79"/>
    </location>
</feature>
<feature type="compositionally biased region" description="Low complexity" evidence="15">
    <location>
        <begin position="1428"/>
        <end position="1444"/>
    </location>
</feature>
<feature type="compositionally biased region" description="Polar residues" evidence="15">
    <location>
        <begin position="89"/>
        <end position="102"/>
    </location>
</feature>
<feature type="compositionally biased region" description="Basic residues" evidence="15">
    <location>
        <begin position="1206"/>
        <end position="1215"/>
    </location>
</feature>
<feature type="compositionally biased region" description="Low complexity" evidence="15">
    <location>
        <begin position="4286"/>
        <end position="4320"/>
    </location>
</feature>
<feature type="region of interest" description="Disordered" evidence="15">
    <location>
        <begin position="6331"/>
        <end position="6350"/>
    </location>
</feature>
<feature type="region of interest" description="Disordered" evidence="15">
    <location>
        <begin position="1814"/>
        <end position="1840"/>
    </location>
</feature>
<feature type="compositionally biased region" description="Basic and acidic residues" evidence="15">
    <location>
        <begin position="2113"/>
        <end position="2139"/>
    </location>
</feature>
<feature type="compositionally biased region" description="Basic and acidic residues" evidence="15">
    <location>
        <begin position="3323"/>
        <end position="3336"/>
    </location>
</feature>
<feature type="region of interest" description="Disordered" evidence="15">
    <location>
        <begin position="5722"/>
        <end position="5757"/>
    </location>
</feature>
<feature type="region of interest" description="Disordered" evidence="15">
    <location>
        <begin position="6674"/>
        <end position="6744"/>
    </location>
</feature>
<feature type="compositionally biased region" description="Low complexity" evidence="15">
    <location>
        <begin position="1897"/>
        <end position="1916"/>
    </location>
</feature>
<feature type="region of interest" description="Disordered" evidence="15">
    <location>
        <begin position="61"/>
        <end position="940"/>
    </location>
</feature>
<feature type="compositionally biased region" description="Low complexity" evidence="15">
    <location>
        <begin position="4175"/>
        <end position="4184"/>
    </location>
</feature>
<reference evidence="20" key="1">
    <citation type="submission" date="2016-03" db="EMBL/GenBank/DDBJ databases">
        <authorList>
            <person name="Sibley D."/>
            <person name="Venepally P."/>
            <person name="Karamycheva S."/>
            <person name="Hadjithomas M."/>
            <person name="Khan A."/>
            <person name="Brunk B."/>
            <person name="Roos D."/>
            <person name="Caler E."/>
            <person name="Lorenzi H."/>
        </authorList>
    </citation>
    <scope>NUCLEOTIDE SEQUENCE [LARGE SCALE GENOMIC DNA]</scope>
    <source>
        <strain evidence="20">TgCatPRC2</strain>
    </source>
</reference>
<feature type="compositionally biased region" description="Basic and acidic residues" evidence="15">
    <location>
        <begin position="1320"/>
        <end position="1397"/>
    </location>
</feature>
<feature type="region of interest" description="Disordered" evidence="15">
    <location>
        <begin position="1661"/>
        <end position="1788"/>
    </location>
</feature>
<dbReference type="InterPro" id="IPR001965">
    <property type="entry name" value="Znf_PHD"/>
</dbReference>
<dbReference type="Pfam" id="PF00856">
    <property type="entry name" value="SET"/>
    <property type="match status" value="1"/>
</dbReference>
<feature type="compositionally biased region" description="Basic and acidic residues" evidence="15">
    <location>
        <begin position="1682"/>
        <end position="1702"/>
    </location>
</feature>
<dbReference type="SUPFAM" id="SSF57903">
    <property type="entry name" value="FYVE/PHD zinc finger"/>
    <property type="match status" value="2"/>
</dbReference>
<dbReference type="InterPro" id="IPR001487">
    <property type="entry name" value="Bromodomain"/>
</dbReference>
<feature type="compositionally biased region" description="Acidic residues" evidence="15">
    <location>
        <begin position="1747"/>
        <end position="1760"/>
    </location>
</feature>
<feature type="compositionally biased region" description="Basic and acidic residues" evidence="15">
    <location>
        <begin position="7129"/>
        <end position="7147"/>
    </location>
</feature>
<keyword evidence="9" id="KW-0156">Chromatin regulator</keyword>
<feature type="compositionally biased region" description="Basic and acidic residues" evidence="15">
    <location>
        <begin position="5666"/>
        <end position="5684"/>
    </location>
</feature>
<feature type="compositionally biased region" description="Low complexity" evidence="15">
    <location>
        <begin position="2508"/>
        <end position="2517"/>
    </location>
</feature>
<dbReference type="Gene3D" id="3.30.40.10">
    <property type="entry name" value="Zinc/RING finger domain, C3HC4 (zinc finger)"/>
    <property type="match status" value="2"/>
</dbReference>
<feature type="compositionally biased region" description="Basic and acidic residues" evidence="15">
    <location>
        <begin position="4387"/>
        <end position="4403"/>
    </location>
</feature>
<feature type="compositionally biased region" description="Basic and acidic residues" evidence="15">
    <location>
        <begin position="2048"/>
        <end position="2061"/>
    </location>
</feature>
<proteinExistence type="predicted"/>
<feature type="region of interest" description="Disordered" evidence="15">
    <location>
        <begin position="3830"/>
        <end position="3862"/>
    </location>
</feature>
<feature type="region of interest" description="Disordered" evidence="15">
    <location>
        <begin position="3494"/>
        <end position="3565"/>
    </location>
</feature>
<feature type="compositionally biased region" description="Low complexity" evidence="15">
    <location>
        <begin position="3844"/>
        <end position="3854"/>
    </location>
</feature>
<dbReference type="PROSITE" id="PS50089">
    <property type="entry name" value="ZF_RING_2"/>
    <property type="match status" value="1"/>
</dbReference>
<feature type="compositionally biased region" description="Basic and acidic residues" evidence="15">
    <location>
        <begin position="5747"/>
        <end position="5757"/>
    </location>
</feature>
<dbReference type="EC" id="2.1.1.354" evidence="2"/>
<evidence type="ECO:0000259" key="17">
    <source>
        <dbReference type="PROSITE" id="PS50089"/>
    </source>
</evidence>
<feature type="compositionally biased region" description="Basic and acidic residues" evidence="15">
    <location>
        <begin position="1144"/>
        <end position="1164"/>
    </location>
</feature>
<dbReference type="GO" id="GO:0140999">
    <property type="term" value="F:histone H3K4 trimethyltransferase activity"/>
    <property type="evidence" value="ECO:0007669"/>
    <property type="project" value="UniProtKB-EC"/>
</dbReference>
<dbReference type="EMBL" id="AHZP02000841">
    <property type="protein sequence ID" value="KYK69299.1"/>
    <property type="molecule type" value="Genomic_DNA"/>
</dbReference>
<feature type="domain" description="RING-type" evidence="17">
    <location>
        <begin position="3606"/>
        <end position="3650"/>
    </location>
</feature>
<feature type="compositionally biased region" description="Low complexity" evidence="15">
    <location>
        <begin position="2187"/>
        <end position="2197"/>
    </location>
</feature>
<feature type="region of interest" description="Disordered" evidence="15">
    <location>
        <begin position="5619"/>
        <end position="5688"/>
    </location>
</feature>
<feature type="region of interest" description="Disordered" evidence="15">
    <location>
        <begin position="5937"/>
        <end position="5978"/>
    </location>
</feature>
<feature type="compositionally biased region" description="Low complexity" evidence="15">
    <location>
        <begin position="5011"/>
        <end position="5022"/>
    </location>
</feature>
<evidence type="ECO:0000256" key="15">
    <source>
        <dbReference type="SAM" id="MobiDB-lite"/>
    </source>
</evidence>
<feature type="compositionally biased region" description="Basic and acidic residues" evidence="15">
    <location>
        <begin position="6916"/>
        <end position="6931"/>
    </location>
</feature>
<gene>
    <name evidence="19" type="ORF">TGPRC2_226810</name>
</gene>
<feature type="compositionally biased region" description="Basic and acidic residues" evidence="15">
    <location>
        <begin position="6730"/>
        <end position="6740"/>
    </location>
</feature>
<feature type="compositionally biased region" description="Basic and acidic residues" evidence="15">
    <location>
        <begin position="6703"/>
        <end position="6717"/>
    </location>
</feature>
<dbReference type="Gene3D" id="1.20.920.10">
    <property type="entry name" value="Bromodomain-like"/>
    <property type="match status" value="1"/>
</dbReference>
<comment type="subcellular location">
    <subcellularLocation>
        <location evidence="1">Nucleus</location>
    </subcellularLocation>
</comment>
<feature type="compositionally biased region" description="Basic and acidic residues" evidence="15">
    <location>
        <begin position="383"/>
        <end position="404"/>
    </location>
</feature>
<accession>A0A151HIX7</accession>
<feature type="compositionally biased region" description="Basic and acidic residues" evidence="15">
    <location>
        <begin position="1189"/>
        <end position="1205"/>
    </location>
</feature>
<feature type="compositionally biased region" description="Basic and acidic residues" evidence="15">
    <location>
        <begin position="7052"/>
        <end position="7071"/>
    </location>
</feature>
<feature type="compositionally biased region" description="Basic and acidic residues" evidence="15">
    <location>
        <begin position="330"/>
        <end position="348"/>
    </location>
</feature>
<feature type="compositionally biased region" description="Basic and acidic residues" evidence="15">
    <location>
        <begin position="302"/>
        <end position="320"/>
    </location>
</feature>
<dbReference type="InterPro" id="IPR001214">
    <property type="entry name" value="SET_dom"/>
</dbReference>
<feature type="region of interest" description="Disordered" evidence="15">
    <location>
        <begin position="4118"/>
        <end position="4139"/>
    </location>
</feature>
<comment type="catalytic activity">
    <reaction evidence="12">
        <text>L-lysyl(4)-[histone H3] + 3 S-adenosyl-L-methionine = N(6),N(6),N(6)-trimethyl-L-lysyl(4)-[histone H3] + 3 S-adenosyl-L-homocysteine + 3 H(+)</text>
        <dbReference type="Rhea" id="RHEA:60260"/>
        <dbReference type="Rhea" id="RHEA-COMP:15537"/>
        <dbReference type="Rhea" id="RHEA-COMP:15547"/>
        <dbReference type="ChEBI" id="CHEBI:15378"/>
        <dbReference type="ChEBI" id="CHEBI:29969"/>
        <dbReference type="ChEBI" id="CHEBI:57856"/>
        <dbReference type="ChEBI" id="CHEBI:59789"/>
        <dbReference type="ChEBI" id="CHEBI:61961"/>
        <dbReference type="EC" id="2.1.1.354"/>
    </reaction>
</comment>
<feature type="compositionally biased region" description="Basic and acidic residues" evidence="15">
    <location>
        <begin position="279"/>
        <end position="291"/>
    </location>
</feature>
<feature type="compositionally biased region" description="Basic and acidic residues" evidence="15">
    <location>
        <begin position="3535"/>
        <end position="3553"/>
    </location>
</feature>
<evidence type="ECO:0000256" key="8">
    <source>
        <dbReference type="ARBA" id="ARBA00022833"/>
    </source>
</evidence>
<feature type="compositionally biased region" description="Polar residues" evidence="15">
    <location>
        <begin position="5024"/>
        <end position="5037"/>
    </location>
</feature>
<feature type="compositionally biased region" description="Basic and acidic residues" evidence="15">
    <location>
        <begin position="4556"/>
        <end position="4570"/>
    </location>
</feature>
<feature type="region of interest" description="Disordered" evidence="15">
    <location>
        <begin position="5828"/>
        <end position="5849"/>
    </location>
</feature>
<evidence type="ECO:0000256" key="5">
    <source>
        <dbReference type="ARBA" id="ARBA00022691"/>
    </source>
</evidence>
<feature type="compositionally biased region" description="Basic and acidic residues" evidence="15">
    <location>
        <begin position="2399"/>
        <end position="2412"/>
    </location>
</feature>
<feature type="compositionally biased region" description="Polar residues" evidence="15">
    <location>
        <begin position="5077"/>
        <end position="5093"/>
    </location>
</feature>
<feature type="region of interest" description="Disordered" evidence="15">
    <location>
        <begin position="1069"/>
        <end position="1452"/>
    </location>
</feature>
<feature type="region of interest" description="Disordered" evidence="15">
    <location>
        <begin position="2796"/>
        <end position="2864"/>
    </location>
</feature>
<feature type="region of interest" description="Disordered" evidence="15">
    <location>
        <begin position="4273"/>
        <end position="4474"/>
    </location>
</feature>
<comment type="caution">
    <text evidence="19">The sequence shown here is derived from an EMBL/GenBank/DDBJ whole genome shotgun (WGS) entry which is preliminary data.</text>
</comment>
<dbReference type="SMART" id="SM00297">
    <property type="entry name" value="BROMO"/>
    <property type="match status" value="1"/>
</dbReference>
<evidence type="ECO:0000256" key="12">
    <source>
        <dbReference type="ARBA" id="ARBA00047571"/>
    </source>
</evidence>
<protein>
    <recommendedName>
        <fullName evidence="2">[histone H3]-lysine(4) N-trimethyltransferase</fullName>
        <ecNumber evidence="2">2.1.1.354</ecNumber>
    </recommendedName>
</protein>
<evidence type="ECO:0000256" key="13">
    <source>
        <dbReference type="PROSITE-ProRule" id="PRU00035"/>
    </source>
</evidence>
<feature type="region of interest" description="Disordered" evidence="15">
    <location>
        <begin position="7234"/>
        <end position="7266"/>
    </location>
</feature>
<feature type="region of interest" description="Disordered" evidence="15">
    <location>
        <begin position="960"/>
        <end position="994"/>
    </location>
</feature>
<evidence type="ECO:0000256" key="6">
    <source>
        <dbReference type="ARBA" id="ARBA00022723"/>
    </source>
</evidence>
<dbReference type="Gene3D" id="2.170.270.10">
    <property type="entry name" value="SET domain"/>
    <property type="match status" value="1"/>
</dbReference>
<feature type="compositionally biased region" description="Basic and acidic residues" evidence="15">
    <location>
        <begin position="6760"/>
        <end position="6772"/>
    </location>
</feature>
<dbReference type="GO" id="GO:0032259">
    <property type="term" value="P:methylation"/>
    <property type="evidence" value="ECO:0007669"/>
    <property type="project" value="UniProtKB-KW"/>
</dbReference>
<dbReference type="GO" id="GO:0008270">
    <property type="term" value="F:zinc ion binding"/>
    <property type="evidence" value="ECO:0007669"/>
    <property type="project" value="UniProtKB-KW"/>
</dbReference>
<organism evidence="19 20">
    <name type="scientific">Toxoplasma gondii TgCatPRC2</name>
    <dbReference type="NCBI Taxonomy" id="1130821"/>
    <lineage>
        <taxon>Eukaryota</taxon>
        <taxon>Sar</taxon>
        <taxon>Alveolata</taxon>
        <taxon>Apicomplexa</taxon>
        <taxon>Conoidasida</taxon>
        <taxon>Coccidia</taxon>
        <taxon>Eucoccidiorida</taxon>
        <taxon>Eimeriorina</taxon>
        <taxon>Sarcocystidae</taxon>
        <taxon>Toxoplasma</taxon>
    </lineage>
</organism>
<dbReference type="Proteomes" id="UP000075225">
    <property type="component" value="Unassembled WGS sequence"/>
</dbReference>
<dbReference type="OrthoDB" id="308383at2759"/>
<dbReference type="InterPro" id="IPR036427">
    <property type="entry name" value="Bromodomain-like_sf"/>
</dbReference>
<dbReference type="SUPFAM" id="SSF82199">
    <property type="entry name" value="SET domain"/>
    <property type="match status" value="1"/>
</dbReference>
<dbReference type="InterPro" id="IPR013083">
    <property type="entry name" value="Znf_RING/FYVE/PHD"/>
</dbReference>